<feature type="compositionally biased region" description="Low complexity" evidence="1">
    <location>
        <begin position="63"/>
        <end position="74"/>
    </location>
</feature>
<dbReference type="VEuPathDB" id="FungiDB:FUN_005499"/>
<evidence type="ECO:0000313" key="3">
    <source>
        <dbReference type="Proteomes" id="UP000233469"/>
    </source>
</evidence>
<reference evidence="2 3" key="2">
    <citation type="submission" date="2017-10" db="EMBL/GenBank/DDBJ databases">
        <title>Extensive intraspecific genome diversity in a model arbuscular mycorrhizal fungus.</title>
        <authorList>
            <person name="Chen E.C.H."/>
            <person name="Morin E."/>
            <person name="Baudet D."/>
            <person name="Noel J."/>
            <person name="Ndikumana S."/>
            <person name="Charron P."/>
            <person name="St-Onge C."/>
            <person name="Giorgi J."/>
            <person name="Grigoriev I.V."/>
            <person name="Roux C."/>
            <person name="Martin F.M."/>
            <person name="Corradi N."/>
        </authorList>
    </citation>
    <scope>NUCLEOTIDE SEQUENCE [LARGE SCALE GENOMIC DNA]</scope>
    <source>
        <strain evidence="2 3">C2</strain>
    </source>
</reference>
<dbReference type="EMBL" id="LLXL01000740">
    <property type="protein sequence ID" value="PKK69325.1"/>
    <property type="molecule type" value="Genomic_DNA"/>
</dbReference>
<feature type="region of interest" description="Disordered" evidence="1">
    <location>
        <begin position="63"/>
        <end position="86"/>
    </location>
</feature>
<evidence type="ECO:0000313" key="2">
    <source>
        <dbReference type="EMBL" id="PKK69325.1"/>
    </source>
</evidence>
<proteinExistence type="predicted"/>
<dbReference type="Proteomes" id="UP000233469">
    <property type="component" value="Unassembled WGS sequence"/>
</dbReference>
<accession>A0A2N1N5Z8</accession>
<sequence>MYRINIPISLYYQIRIQRHQERRRERIRDRLFKRKSNNPILKSIPEPDGYPFLLHVQPNSSKLSSIPSSSKSNITQDLIPPNTTSSYQKDIPIPGWVSLQNQTRRRTIRSLYSTSGKTYYPPGSDRWRRYIKKQRLEALSEEKHLKRLERIAKKDQLDFEQARYLKTSNTNNVNV</sequence>
<comment type="caution">
    <text evidence="2">The sequence shown here is derived from an EMBL/GenBank/DDBJ whole genome shotgun (WGS) entry which is preliminary data.</text>
</comment>
<dbReference type="AlphaFoldDB" id="A0A2N1N5Z8"/>
<gene>
    <name evidence="2" type="ORF">RhiirC2_781159</name>
</gene>
<evidence type="ECO:0000256" key="1">
    <source>
        <dbReference type="SAM" id="MobiDB-lite"/>
    </source>
</evidence>
<reference evidence="2 3" key="1">
    <citation type="submission" date="2016-04" db="EMBL/GenBank/DDBJ databases">
        <title>Genome analyses suggest a sexual origin of heterokaryosis in a supposedly ancient asexual fungus.</title>
        <authorList>
            <person name="Ropars J."/>
            <person name="Sedzielewska K."/>
            <person name="Noel J."/>
            <person name="Charron P."/>
            <person name="Farinelli L."/>
            <person name="Marton T."/>
            <person name="Kruger M."/>
            <person name="Pelin A."/>
            <person name="Brachmann A."/>
            <person name="Corradi N."/>
        </authorList>
    </citation>
    <scope>NUCLEOTIDE SEQUENCE [LARGE SCALE GENOMIC DNA]</scope>
    <source>
        <strain evidence="2 3">C2</strain>
    </source>
</reference>
<name>A0A2N1N5Z8_9GLOM</name>
<organism evidence="2 3">
    <name type="scientific">Rhizophagus irregularis</name>
    <dbReference type="NCBI Taxonomy" id="588596"/>
    <lineage>
        <taxon>Eukaryota</taxon>
        <taxon>Fungi</taxon>
        <taxon>Fungi incertae sedis</taxon>
        <taxon>Mucoromycota</taxon>
        <taxon>Glomeromycotina</taxon>
        <taxon>Glomeromycetes</taxon>
        <taxon>Glomerales</taxon>
        <taxon>Glomeraceae</taxon>
        <taxon>Rhizophagus</taxon>
    </lineage>
</organism>
<protein>
    <submittedName>
        <fullName evidence="2">Uncharacterized protein</fullName>
    </submittedName>
</protein>